<evidence type="ECO:0000256" key="6">
    <source>
        <dbReference type="PROSITE-ProRule" id="PRU00708"/>
    </source>
</evidence>
<gene>
    <name evidence="8" type="ORF">MIMGU_mgv1a026020mg</name>
</gene>
<evidence type="ECO:0000256" key="2">
    <source>
        <dbReference type="ARBA" id="ARBA00006643"/>
    </source>
</evidence>
<feature type="repeat" description="PPR" evidence="6">
    <location>
        <begin position="176"/>
        <end position="210"/>
    </location>
</feature>
<dbReference type="InterPro" id="IPR032867">
    <property type="entry name" value="DYW_dom"/>
</dbReference>
<keyword evidence="5" id="KW-0496">Mitochondrion</keyword>
<keyword evidence="3" id="KW-0677">Repeat</keyword>
<dbReference type="Proteomes" id="UP000030748">
    <property type="component" value="Unassembled WGS sequence"/>
</dbReference>
<dbReference type="Pfam" id="PF01535">
    <property type="entry name" value="PPR"/>
    <property type="match status" value="2"/>
</dbReference>
<evidence type="ECO:0000256" key="4">
    <source>
        <dbReference type="ARBA" id="ARBA00022946"/>
    </source>
</evidence>
<dbReference type="AlphaFoldDB" id="A0A022PWG8"/>
<dbReference type="Gene3D" id="1.25.40.10">
    <property type="entry name" value="Tetratricopeptide repeat domain"/>
    <property type="match status" value="3"/>
</dbReference>
<evidence type="ECO:0000259" key="7">
    <source>
        <dbReference type="Pfam" id="PF14432"/>
    </source>
</evidence>
<evidence type="ECO:0000313" key="8">
    <source>
        <dbReference type="EMBL" id="EYU20722.1"/>
    </source>
</evidence>
<dbReference type="Pfam" id="PF14432">
    <property type="entry name" value="DYW_deaminase"/>
    <property type="match status" value="1"/>
</dbReference>
<dbReference type="FunFam" id="1.25.40.10:FF:000488">
    <property type="entry name" value="Pentatricopeptide repeat-containing protein, mitochondrial"/>
    <property type="match status" value="1"/>
</dbReference>
<feature type="repeat" description="PPR" evidence="6">
    <location>
        <begin position="277"/>
        <end position="311"/>
    </location>
</feature>
<dbReference type="eggNOG" id="KOG4197">
    <property type="taxonomic scope" value="Eukaryota"/>
</dbReference>
<dbReference type="InterPro" id="IPR046960">
    <property type="entry name" value="PPR_At4g14850-like_plant"/>
</dbReference>
<feature type="repeat" description="PPR" evidence="6">
    <location>
        <begin position="75"/>
        <end position="109"/>
    </location>
</feature>
<dbReference type="GO" id="GO:0005739">
    <property type="term" value="C:mitochondrion"/>
    <property type="evidence" value="ECO:0000318"/>
    <property type="project" value="GO_Central"/>
</dbReference>
<comment type="subcellular location">
    <subcellularLocation>
        <location evidence="1">Mitochondrion</location>
    </subcellularLocation>
</comment>
<dbReference type="FunFam" id="1.25.40.10:FF:000501">
    <property type="entry name" value="Putative pentatricopeptide repeat-containing protein mitochondrial"/>
    <property type="match status" value="1"/>
</dbReference>
<dbReference type="Pfam" id="PF13041">
    <property type="entry name" value="PPR_2"/>
    <property type="match status" value="3"/>
</dbReference>
<dbReference type="InterPro" id="IPR002885">
    <property type="entry name" value="PPR_rpt"/>
</dbReference>
<accession>A0A022PWG8</accession>
<dbReference type="FunFam" id="1.25.40.10:FF:000366">
    <property type="entry name" value="Pentatricopeptide (PPR) repeat-containing protein"/>
    <property type="match status" value="1"/>
</dbReference>
<sequence>MSVQGLGMQFKDYDSLLNECVNQKSLIGGQRVQAHMIKTHYLPPVYLRTRLIVFYLKCEVLRDARMVFDEMPERNVVSWTAMISGYTKCGLYSDALTLFVQMLRSGTYPNEFTFATVLTSCVGASGFEHGRQIHSLIIKTPFEFHIFVGSSLLDLYAKAGKIHEAHTVFEALPERDVVSCTAIISGYAQLGLDKEALELFCALQKEGMPSNFVTYASVITALSGLAAFEYGRQVHAHVLRSELSSYIVLQNSLIDMYSKCGNLSYARKVFEIMPERTVISWNAMLSGYSKHGIGKTVVDLYNRMNTENKVKPDSTTLLTVLSGCSHGGMEDIGLKFFDEMKGRRNGVDLSIELYGCVVDLLGRAGQLERALQFVKEMPFEPNAAIWGSLMGACRVHKNVEIGKIAGRKILEIEPENAGNYVILCNLYACEGNWEEVRKLRELMKEKAVIKEPGKSWIEFDHTIHTFYASDRSHPRKEEVFLKVRELSDRIKTAGYCPDLSSVLYDVDEEQKERMLLGHSEKLALAFGMINVSETKPIRIMKNLRICVDCHNFAKFVSGVYGREVFVRDKSRFHHIVNGVCLCGDYW</sequence>
<keyword evidence="9" id="KW-1185">Reference proteome</keyword>
<name>A0A022PWG8_ERYGU</name>
<dbReference type="PANTHER" id="PTHR47926:SF466">
    <property type="entry name" value="(WILD MALAYSIAN BANANA) HYPOTHETICAL PROTEIN"/>
    <property type="match status" value="1"/>
</dbReference>
<evidence type="ECO:0000256" key="1">
    <source>
        <dbReference type="ARBA" id="ARBA00004173"/>
    </source>
</evidence>
<dbReference type="PANTHER" id="PTHR47926">
    <property type="entry name" value="PENTATRICOPEPTIDE REPEAT-CONTAINING PROTEIN"/>
    <property type="match status" value="1"/>
</dbReference>
<dbReference type="InterPro" id="IPR011990">
    <property type="entry name" value="TPR-like_helical_dom_sf"/>
</dbReference>
<evidence type="ECO:0000256" key="5">
    <source>
        <dbReference type="ARBA" id="ARBA00023128"/>
    </source>
</evidence>
<proteinExistence type="inferred from homology"/>
<dbReference type="GO" id="GO:0008270">
    <property type="term" value="F:zinc ion binding"/>
    <property type="evidence" value="ECO:0007669"/>
    <property type="project" value="InterPro"/>
</dbReference>
<dbReference type="GO" id="GO:0009451">
    <property type="term" value="P:RNA modification"/>
    <property type="evidence" value="ECO:0000318"/>
    <property type="project" value="GO_Central"/>
</dbReference>
<comment type="similarity">
    <text evidence="2">Belongs to the PPR family. PCMP-H subfamily.</text>
</comment>
<evidence type="ECO:0000256" key="3">
    <source>
        <dbReference type="ARBA" id="ARBA00022737"/>
    </source>
</evidence>
<feature type="domain" description="DYW" evidence="7">
    <location>
        <begin position="494"/>
        <end position="586"/>
    </location>
</feature>
<evidence type="ECO:0000313" key="9">
    <source>
        <dbReference type="Proteomes" id="UP000030748"/>
    </source>
</evidence>
<dbReference type="PROSITE" id="PS51375">
    <property type="entry name" value="PPR"/>
    <property type="match status" value="3"/>
</dbReference>
<dbReference type="NCBIfam" id="TIGR00756">
    <property type="entry name" value="PPR"/>
    <property type="match status" value="3"/>
</dbReference>
<reference evidence="8 9" key="1">
    <citation type="journal article" date="2013" name="Proc. Natl. Acad. Sci. U.S.A.">
        <title>Fine-scale variation in meiotic recombination in Mimulus inferred from population shotgun sequencing.</title>
        <authorList>
            <person name="Hellsten U."/>
            <person name="Wright K.M."/>
            <person name="Jenkins J."/>
            <person name="Shu S."/>
            <person name="Yuan Y."/>
            <person name="Wessler S.R."/>
            <person name="Schmutz J."/>
            <person name="Willis J.H."/>
            <person name="Rokhsar D.S."/>
        </authorList>
    </citation>
    <scope>NUCLEOTIDE SEQUENCE [LARGE SCALE GENOMIC DNA]</scope>
    <source>
        <strain evidence="9">cv. DUN x IM62</strain>
    </source>
</reference>
<dbReference type="FunFam" id="1.25.40.10:FF:000144">
    <property type="entry name" value="Pentatricopeptide repeat-containing protein, mitochondrial"/>
    <property type="match status" value="1"/>
</dbReference>
<dbReference type="GO" id="GO:0003723">
    <property type="term" value="F:RNA binding"/>
    <property type="evidence" value="ECO:0000318"/>
    <property type="project" value="GO_Central"/>
</dbReference>
<dbReference type="InterPro" id="IPR046848">
    <property type="entry name" value="E_motif"/>
</dbReference>
<organism evidence="8 9">
    <name type="scientific">Erythranthe guttata</name>
    <name type="common">Yellow monkey flower</name>
    <name type="synonym">Mimulus guttatus</name>
    <dbReference type="NCBI Taxonomy" id="4155"/>
    <lineage>
        <taxon>Eukaryota</taxon>
        <taxon>Viridiplantae</taxon>
        <taxon>Streptophyta</taxon>
        <taxon>Embryophyta</taxon>
        <taxon>Tracheophyta</taxon>
        <taxon>Spermatophyta</taxon>
        <taxon>Magnoliopsida</taxon>
        <taxon>eudicotyledons</taxon>
        <taxon>Gunneridae</taxon>
        <taxon>Pentapetalae</taxon>
        <taxon>asterids</taxon>
        <taxon>lamiids</taxon>
        <taxon>Lamiales</taxon>
        <taxon>Phrymaceae</taxon>
        <taxon>Erythranthe</taxon>
    </lineage>
</organism>
<dbReference type="Pfam" id="PF20431">
    <property type="entry name" value="E_motif"/>
    <property type="match status" value="1"/>
</dbReference>
<dbReference type="SUPFAM" id="SSF48452">
    <property type="entry name" value="TPR-like"/>
    <property type="match status" value="2"/>
</dbReference>
<protein>
    <recommendedName>
        <fullName evidence="7">DYW domain-containing protein</fullName>
    </recommendedName>
</protein>
<dbReference type="EMBL" id="KI632259">
    <property type="protein sequence ID" value="EYU20722.1"/>
    <property type="molecule type" value="Genomic_DNA"/>
</dbReference>
<keyword evidence="4" id="KW-0809">Transit peptide</keyword>